<organism evidence="1 2">
    <name type="scientific">Tanacetum coccineum</name>
    <dbReference type="NCBI Taxonomy" id="301880"/>
    <lineage>
        <taxon>Eukaryota</taxon>
        <taxon>Viridiplantae</taxon>
        <taxon>Streptophyta</taxon>
        <taxon>Embryophyta</taxon>
        <taxon>Tracheophyta</taxon>
        <taxon>Spermatophyta</taxon>
        <taxon>Magnoliopsida</taxon>
        <taxon>eudicotyledons</taxon>
        <taxon>Gunneridae</taxon>
        <taxon>Pentapetalae</taxon>
        <taxon>asterids</taxon>
        <taxon>campanulids</taxon>
        <taxon>Asterales</taxon>
        <taxon>Asteraceae</taxon>
        <taxon>Asteroideae</taxon>
        <taxon>Anthemideae</taxon>
        <taxon>Anthemidinae</taxon>
        <taxon>Tanacetum</taxon>
    </lineage>
</organism>
<proteinExistence type="predicted"/>
<dbReference type="EMBL" id="BQNB010012552">
    <property type="protein sequence ID" value="GJT05010.1"/>
    <property type="molecule type" value="Genomic_DNA"/>
</dbReference>
<reference evidence="1" key="2">
    <citation type="submission" date="2022-01" db="EMBL/GenBank/DDBJ databases">
        <authorList>
            <person name="Yamashiro T."/>
            <person name="Shiraishi A."/>
            <person name="Satake H."/>
            <person name="Nakayama K."/>
        </authorList>
    </citation>
    <scope>NUCLEOTIDE SEQUENCE</scope>
</reference>
<dbReference type="Proteomes" id="UP001151760">
    <property type="component" value="Unassembled WGS sequence"/>
</dbReference>
<keyword evidence="2" id="KW-1185">Reference proteome</keyword>
<accession>A0ABQ5ARC4</accession>
<reference evidence="1" key="1">
    <citation type="journal article" date="2022" name="Int. J. Mol. Sci.">
        <title>Draft Genome of Tanacetum Coccineum: Genomic Comparison of Closely Related Tanacetum-Family Plants.</title>
        <authorList>
            <person name="Yamashiro T."/>
            <person name="Shiraishi A."/>
            <person name="Nakayama K."/>
            <person name="Satake H."/>
        </authorList>
    </citation>
    <scope>NUCLEOTIDE SEQUENCE</scope>
</reference>
<evidence type="ECO:0000313" key="1">
    <source>
        <dbReference type="EMBL" id="GJT05010.1"/>
    </source>
</evidence>
<name>A0ABQ5ARC4_9ASTR</name>
<sequence length="212" mass="23709">MFPLLQLLPVSVSGRSNHPLVLGLGLLQAYDKAMLSTHQFCQQVYGHNKTPYELLHDRKPDLKYFHVFGALCYPTNDNEDLGKLKPKAVIRIFIGYSPAEENANDVQDKDEQARIEQPENVQAKESVLEPQVEQPVVPHPSSSQTLFSVEYGNQFINANPDVSLTDVLKEPVEAEVQSLVDVPILQQKPADQRPPLVDTTMTLIPETTLSPK</sequence>
<evidence type="ECO:0008006" key="3">
    <source>
        <dbReference type="Google" id="ProtNLM"/>
    </source>
</evidence>
<protein>
    <recommendedName>
        <fullName evidence="3">Retrovirus-related Pol polyprotein from transposon TNT 1-94</fullName>
    </recommendedName>
</protein>
<evidence type="ECO:0000313" key="2">
    <source>
        <dbReference type="Proteomes" id="UP001151760"/>
    </source>
</evidence>
<comment type="caution">
    <text evidence="1">The sequence shown here is derived from an EMBL/GenBank/DDBJ whole genome shotgun (WGS) entry which is preliminary data.</text>
</comment>
<gene>
    <name evidence="1" type="ORF">Tco_0839472</name>
</gene>